<feature type="compositionally biased region" description="Pro residues" evidence="1">
    <location>
        <begin position="93"/>
        <end position="114"/>
    </location>
</feature>
<evidence type="ECO:0000259" key="2">
    <source>
        <dbReference type="PROSITE" id="PS50053"/>
    </source>
</evidence>
<dbReference type="SUPFAM" id="SSF54236">
    <property type="entry name" value="Ubiquitin-like"/>
    <property type="match status" value="1"/>
</dbReference>
<dbReference type="Gene3D" id="3.10.20.90">
    <property type="entry name" value="Phosphatidylinositol 3-kinase Catalytic Subunit, Chain A, domain 1"/>
    <property type="match status" value="1"/>
</dbReference>
<dbReference type="InterPro" id="IPR000626">
    <property type="entry name" value="Ubiquitin-like_dom"/>
</dbReference>
<keyword evidence="4" id="KW-1185">Reference proteome</keyword>
<evidence type="ECO:0000256" key="1">
    <source>
        <dbReference type="SAM" id="MobiDB-lite"/>
    </source>
</evidence>
<protein>
    <submittedName>
        <fullName evidence="3">Nucleotide excision repair protein</fullName>
    </submittedName>
</protein>
<comment type="caution">
    <text evidence="3">The sequence shown here is derived from an EMBL/GenBank/DDBJ whole genome shotgun (WGS) entry which is preliminary data.</text>
</comment>
<dbReference type="Pfam" id="PF00240">
    <property type="entry name" value="ubiquitin"/>
    <property type="match status" value="1"/>
</dbReference>
<proteinExistence type="predicted"/>
<feature type="domain" description="Ubiquitin-like" evidence="2">
    <location>
        <begin position="1"/>
        <end position="75"/>
    </location>
</feature>
<dbReference type="SMART" id="SM00213">
    <property type="entry name" value="UBQ"/>
    <property type="match status" value="1"/>
</dbReference>
<dbReference type="PANTHER" id="PTHR10621">
    <property type="entry name" value="UV EXCISION REPAIR PROTEIN RAD23"/>
    <property type="match status" value="1"/>
</dbReference>
<evidence type="ECO:0000313" key="4">
    <source>
        <dbReference type="Proteomes" id="UP001363151"/>
    </source>
</evidence>
<feature type="compositionally biased region" description="Low complexity" evidence="1">
    <location>
        <begin position="83"/>
        <end position="92"/>
    </location>
</feature>
<accession>A0ABR1FI75</accession>
<dbReference type="CDD" id="cd01805">
    <property type="entry name" value="Ubl_Rad23"/>
    <property type="match status" value="1"/>
</dbReference>
<dbReference type="InterPro" id="IPR029071">
    <property type="entry name" value="Ubiquitin-like_domsf"/>
</dbReference>
<sequence>MLVAVKTLEGRLFKVEAARSRRSAVKGLIGVAAELKAAAMKLIHSGKVLKDEDTLADKGVTEQSFLVCMVTKPKRGGAKPRRGASAAPAAAPAAPPPSTPAPSAPAPTPAPAPAETPAGLQSPAASPARA</sequence>
<name>A0ABR1FI75_AURAN</name>
<feature type="compositionally biased region" description="Basic residues" evidence="1">
    <location>
        <begin position="72"/>
        <end position="82"/>
    </location>
</feature>
<gene>
    <name evidence="3" type="primary">Rad23</name>
    <name evidence="3" type="ORF">SO694_00071158</name>
</gene>
<organism evidence="3 4">
    <name type="scientific">Aureococcus anophagefferens</name>
    <name type="common">Harmful bloom alga</name>
    <dbReference type="NCBI Taxonomy" id="44056"/>
    <lineage>
        <taxon>Eukaryota</taxon>
        <taxon>Sar</taxon>
        <taxon>Stramenopiles</taxon>
        <taxon>Ochrophyta</taxon>
        <taxon>Pelagophyceae</taxon>
        <taxon>Pelagomonadales</taxon>
        <taxon>Pelagomonadaceae</taxon>
        <taxon>Aureococcus</taxon>
    </lineage>
</organism>
<dbReference type="EMBL" id="JBBJCI010000419">
    <property type="protein sequence ID" value="KAK7231204.1"/>
    <property type="molecule type" value="Genomic_DNA"/>
</dbReference>
<dbReference type="PANTHER" id="PTHR10621:SF0">
    <property type="entry name" value="UV EXCISION REPAIR PROTEIN RAD23"/>
    <property type="match status" value="1"/>
</dbReference>
<dbReference type="PROSITE" id="PS50053">
    <property type="entry name" value="UBIQUITIN_2"/>
    <property type="match status" value="1"/>
</dbReference>
<feature type="region of interest" description="Disordered" evidence="1">
    <location>
        <begin position="71"/>
        <end position="130"/>
    </location>
</feature>
<evidence type="ECO:0000313" key="3">
    <source>
        <dbReference type="EMBL" id="KAK7231204.1"/>
    </source>
</evidence>
<dbReference type="Proteomes" id="UP001363151">
    <property type="component" value="Unassembled WGS sequence"/>
</dbReference>
<reference evidence="3 4" key="1">
    <citation type="submission" date="2024-03" db="EMBL/GenBank/DDBJ databases">
        <title>Aureococcus anophagefferens CCMP1851 and Kratosvirus quantuckense: Draft genome of a second virus-susceptible host strain in the model system.</title>
        <authorList>
            <person name="Chase E."/>
            <person name="Truchon A.R."/>
            <person name="Schepens W."/>
            <person name="Wilhelm S.W."/>
        </authorList>
    </citation>
    <scope>NUCLEOTIDE SEQUENCE [LARGE SCALE GENOMIC DNA]</scope>
    <source>
        <strain evidence="3 4">CCMP1851</strain>
    </source>
</reference>